<dbReference type="Gene3D" id="2.30.29.30">
    <property type="entry name" value="Pleckstrin-homology domain (PH domain)/Phosphotyrosine-binding domain (PTB)"/>
    <property type="match status" value="2"/>
</dbReference>
<dbReference type="AlphaFoldDB" id="A0A2A3E5R3"/>
<dbReference type="PANTHER" id="PTHR47644">
    <property type="entry name" value="AGAP008221-PA"/>
    <property type="match status" value="1"/>
</dbReference>
<dbReference type="InterPro" id="IPR011993">
    <property type="entry name" value="PH-like_dom_sf"/>
</dbReference>
<feature type="domain" description="PH" evidence="1">
    <location>
        <begin position="54"/>
        <end position="222"/>
    </location>
</feature>
<keyword evidence="3" id="KW-1185">Reference proteome</keyword>
<dbReference type="EMBL" id="KZ288358">
    <property type="protein sequence ID" value="PBC27077.1"/>
    <property type="molecule type" value="Genomic_DNA"/>
</dbReference>
<dbReference type="PANTHER" id="PTHR47644:SF1">
    <property type="entry name" value="PDZ DOMAIN-CONTAINING PROTEIN"/>
    <property type="match status" value="1"/>
</dbReference>
<dbReference type="InterPro" id="IPR001849">
    <property type="entry name" value="PH_domain"/>
</dbReference>
<evidence type="ECO:0000313" key="2">
    <source>
        <dbReference type="EMBL" id="PBC27077.1"/>
    </source>
</evidence>
<organism evidence="2 3">
    <name type="scientific">Apis cerana cerana</name>
    <name type="common">Oriental honeybee</name>
    <dbReference type="NCBI Taxonomy" id="94128"/>
    <lineage>
        <taxon>Eukaryota</taxon>
        <taxon>Metazoa</taxon>
        <taxon>Ecdysozoa</taxon>
        <taxon>Arthropoda</taxon>
        <taxon>Hexapoda</taxon>
        <taxon>Insecta</taxon>
        <taxon>Pterygota</taxon>
        <taxon>Neoptera</taxon>
        <taxon>Endopterygota</taxon>
        <taxon>Hymenoptera</taxon>
        <taxon>Apocrita</taxon>
        <taxon>Aculeata</taxon>
        <taxon>Apoidea</taxon>
        <taxon>Anthophila</taxon>
        <taxon>Apidae</taxon>
        <taxon>Apis</taxon>
    </lineage>
</organism>
<dbReference type="SUPFAM" id="SSF50729">
    <property type="entry name" value="PH domain-like"/>
    <property type="match status" value="2"/>
</dbReference>
<protein>
    <submittedName>
        <fullName evidence="2">Interactor protein for cytohesin exchange factors</fullName>
    </submittedName>
</protein>
<dbReference type="STRING" id="94128.A0A2A3E5R3"/>
<accession>A0A2A3E5R3</accession>
<dbReference type="Proteomes" id="UP000242457">
    <property type="component" value="Unassembled WGS sequence"/>
</dbReference>
<gene>
    <name evidence="2" type="ORF">APICC_09791</name>
</gene>
<dbReference type="PROSITE" id="PS50003">
    <property type="entry name" value="PH_DOMAIN"/>
    <property type="match status" value="1"/>
</dbReference>
<sequence>MSVNGKSVMDATHSEVVRLAHSGTDVLELEVARTCNVLAPRVSRPGTKEGNDEAPLCSGYLWRKSATSSNTDKWVRRWFALRRDNCLYYYKTDAVDTWLEASLRMREMAACAIHRPDCFGYLSKQQEHARKTSSPTGWSRRYCVLKDAALYFYDDANAEKAFGVACLHGFRVHSSAPTSGGRKHAFELQPPDPTQRSYIFATESEMDKKRMKCVNYLPVTLRAGLKDVGFIAV</sequence>
<evidence type="ECO:0000259" key="1">
    <source>
        <dbReference type="PROSITE" id="PS50003"/>
    </source>
</evidence>
<dbReference type="SMART" id="SM00233">
    <property type="entry name" value="PH"/>
    <property type="match status" value="1"/>
</dbReference>
<name>A0A2A3E5R3_APICC</name>
<proteinExistence type="predicted"/>
<dbReference type="Pfam" id="PF00169">
    <property type="entry name" value="PH"/>
    <property type="match status" value="2"/>
</dbReference>
<reference evidence="2 3" key="1">
    <citation type="submission" date="2014-07" db="EMBL/GenBank/DDBJ databases">
        <title>Genomic and transcriptomic analysis on Apis cerana provide comprehensive insights into honey bee biology.</title>
        <authorList>
            <person name="Diao Q."/>
            <person name="Sun L."/>
            <person name="Zheng H."/>
            <person name="Zheng H."/>
            <person name="Xu S."/>
            <person name="Wang S."/>
            <person name="Zeng Z."/>
            <person name="Hu F."/>
            <person name="Su S."/>
            <person name="Wu J."/>
        </authorList>
    </citation>
    <scope>NUCLEOTIDE SEQUENCE [LARGE SCALE GENOMIC DNA]</scope>
    <source>
        <tissue evidence="2">Pupae without intestine</tissue>
    </source>
</reference>
<dbReference type="OrthoDB" id="2157866at2759"/>
<evidence type="ECO:0000313" key="3">
    <source>
        <dbReference type="Proteomes" id="UP000242457"/>
    </source>
</evidence>